<keyword evidence="4 6" id="KW-0067">ATP-binding</keyword>
<comment type="similarity">
    <text evidence="1">Belongs to the ABC transporter superfamily.</text>
</comment>
<evidence type="ECO:0000313" key="6">
    <source>
        <dbReference type="EMBL" id="PWJ21580.1"/>
    </source>
</evidence>
<evidence type="ECO:0000259" key="5">
    <source>
        <dbReference type="PROSITE" id="PS50893"/>
    </source>
</evidence>
<dbReference type="GO" id="GO:0005524">
    <property type="term" value="F:ATP binding"/>
    <property type="evidence" value="ECO:0007669"/>
    <property type="project" value="UniProtKB-KW"/>
</dbReference>
<dbReference type="InterPro" id="IPR050763">
    <property type="entry name" value="ABC_transporter_ATP-binding"/>
</dbReference>
<organism evidence="6 7">
    <name type="scientific">Faecalicatena orotica</name>
    <dbReference type="NCBI Taxonomy" id="1544"/>
    <lineage>
        <taxon>Bacteria</taxon>
        <taxon>Bacillati</taxon>
        <taxon>Bacillota</taxon>
        <taxon>Clostridia</taxon>
        <taxon>Lachnospirales</taxon>
        <taxon>Lachnospiraceae</taxon>
        <taxon>Faecalicatena</taxon>
    </lineage>
</organism>
<dbReference type="InterPro" id="IPR003593">
    <property type="entry name" value="AAA+_ATPase"/>
</dbReference>
<keyword evidence="7" id="KW-1185">Reference proteome</keyword>
<dbReference type="InterPro" id="IPR003439">
    <property type="entry name" value="ABC_transporter-like_ATP-bd"/>
</dbReference>
<dbReference type="SMART" id="SM00382">
    <property type="entry name" value="AAA"/>
    <property type="match status" value="1"/>
</dbReference>
<keyword evidence="3" id="KW-0547">Nucleotide-binding</keyword>
<dbReference type="GO" id="GO:0016887">
    <property type="term" value="F:ATP hydrolysis activity"/>
    <property type="evidence" value="ECO:0007669"/>
    <property type="project" value="InterPro"/>
</dbReference>
<dbReference type="EMBL" id="QGDL01000019">
    <property type="protein sequence ID" value="PWJ21580.1"/>
    <property type="molecule type" value="Genomic_DNA"/>
</dbReference>
<dbReference type="InterPro" id="IPR027417">
    <property type="entry name" value="P-loop_NTPase"/>
</dbReference>
<dbReference type="Gene3D" id="3.40.50.300">
    <property type="entry name" value="P-loop containing nucleotide triphosphate hydrolases"/>
    <property type="match status" value="1"/>
</dbReference>
<reference evidence="6 7" key="1">
    <citation type="submission" date="2018-05" db="EMBL/GenBank/DDBJ databases">
        <title>The Hungate 1000. A catalogue of reference genomes from the rumen microbiome.</title>
        <authorList>
            <person name="Kelly W."/>
        </authorList>
    </citation>
    <scope>NUCLEOTIDE SEQUENCE [LARGE SCALE GENOMIC DNA]</scope>
    <source>
        <strain evidence="6 7">NLAE-zl-C242</strain>
    </source>
</reference>
<evidence type="ECO:0000256" key="4">
    <source>
        <dbReference type="ARBA" id="ARBA00022840"/>
    </source>
</evidence>
<dbReference type="CDD" id="cd03230">
    <property type="entry name" value="ABC_DR_subfamily_A"/>
    <property type="match status" value="1"/>
</dbReference>
<comment type="caution">
    <text evidence="6">The sequence shown here is derived from an EMBL/GenBank/DDBJ whole genome shotgun (WGS) entry which is preliminary data.</text>
</comment>
<accession>A0A2Y9BLW7</accession>
<gene>
    <name evidence="6" type="ORF">A8806_11970</name>
</gene>
<dbReference type="RefSeq" id="WP_109733618.1">
    <property type="nucleotide sequence ID" value="NZ_BAAACK010000002.1"/>
</dbReference>
<dbReference type="PANTHER" id="PTHR42711:SF5">
    <property type="entry name" value="ABC TRANSPORTER ATP-BINDING PROTEIN NATA"/>
    <property type="match status" value="1"/>
</dbReference>
<sequence length="268" mass="29638">MSYAIEITDLKKSYGNTEVLKGISFHVKQGEIFGILGINGAGKTTTLECIEGFRKYTSGTIKVKGKIGIQLQSASLPSYIKVKEAVQLFTKWKKADTDTSLLYALGINDLEKKLYTELSTGQKRRLHLALALIGNPDVLFLDEPTAGLDVEGRISLHNEIRKLKEKGTTIILASHDMSEVETLCNRIAILNDGVISFLGTTGELASKVGKRYMIKILSEDGEKEYSTGSIADSLLKILEEYKRKNITILDLKINRGTLEQHFIDIAKG</sequence>
<keyword evidence="2" id="KW-0813">Transport</keyword>
<dbReference type="Proteomes" id="UP000245845">
    <property type="component" value="Unassembled WGS sequence"/>
</dbReference>
<evidence type="ECO:0000256" key="1">
    <source>
        <dbReference type="ARBA" id="ARBA00005417"/>
    </source>
</evidence>
<dbReference type="Pfam" id="PF00005">
    <property type="entry name" value="ABC_tran"/>
    <property type="match status" value="1"/>
</dbReference>
<evidence type="ECO:0000256" key="2">
    <source>
        <dbReference type="ARBA" id="ARBA00022448"/>
    </source>
</evidence>
<evidence type="ECO:0000313" key="7">
    <source>
        <dbReference type="Proteomes" id="UP000245845"/>
    </source>
</evidence>
<feature type="domain" description="ABC transporter" evidence="5">
    <location>
        <begin position="5"/>
        <end position="217"/>
    </location>
</feature>
<dbReference type="OrthoDB" id="9804819at2"/>
<protein>
    <submittedName>
        <fullName evidence="6">ABC-2 type transport system ATP-binding protein</fullName>
    </submittedName>
</protein>
<name>A0A2Y9BLW7_9FIRM</name>
<dbReference type="PROSITE" id="PS50893">
    <property type="entry name" value="ABC_TRANSPORTER_2"/>
    <property type="match status" value="1"/>
</dbReference>
<proteinExistence type="inferred from homology"/>
<dbReference type="SUPFAM" id="SSF52540">
    <property type="entry name" value="P-loop containing nucleoside triphosphate hydrolases"/>
    <property type="match status" value="1"/>
</dbReference>
<dbReference type="AlphaFoldDB" id="A0A2Y9BLW7"/>
<evidence type="ECO:0000256" key="3">
    <source>
        <dbReference type="ARBA" id="ARBA00022741"/>
    </source>
</evidence>
<dbReference type="PANTHER" id="PTHR42711">
    <property type="entry name" value="ABC TRANSPORTER ATP-BINDING PROTEIN"/>
    <property type="match status" value="1"/>
</dbReference>